<comment type="caution">
    <text evidence="1">The sequence shown here is derived from an EMBL/GenBank/DDBJ whole genome shotgun (WGS) entry which is preliminary data.</text>
</comment>
<sequence length="28" mass="3409">MRLQRWAIFSTNCPEPQHFNANIHVIVW</sequence>
<dbReference type="AlphaFoldDB" id="A0A7J9A3N0"/>
<dbReference type="EMBL" id="JABEZV010000008">
    <property type="protein sequence ID" value="MBA0718648.1"/>
    <property type="molecule type" value="Genomic_DNA"/>
</dbReference>
<name>A0A7J9A3N0_9ROSI</name>
<dbReference type="Proteomes" id="UP000593574">
    <property type="component" value="Unassembled WGS sequence"/>
</dbReference>
<evidence type="ECO:0000313" key="1">
    <source>
        <dbReference type="EMBL" id="MBA0718648.1"/>
    </source>
</evidence>
<evidence type="ECO:0000313" key="2">
    <source>
        <dbReference type="Proteomes" id="UP000593574"/>
    </source>
</evidence>
<proteinExistence type="predicted"/>
<reference evidence="1 2" key="1">
    <citation type="journal article" date="2019" name="Genome Biol. Evol.">
        <title>Insights into the evolution of the New World diploid cottons (Gossypium, subgenus Houzingenia) based on genome sequencing.</title>
        <authorList>
            <person name="Grover C.E."/>
            <person name="Arick M.A. 2nd"/>
            <person name="Thrash A."/>
            <person name="Conover J.L."/>
            <person name="Sanders W.S."/>
            <person name="Peterson D.G."/>
            <person name="Frelichowski J.E."/>
            <person name="Scheffler J.A."/>
            <person name="Scheffler B.E."/>
            <person name="Wendel J.F."/>
        </authorList>
    </citation>
    <scope>NUCLEOTIDE SEQUENCE [LARGE SCALE GENOMIC DNA]</scope>
    <source>
        <strain evidence="1">4</strain>
        <tissue evidence="1">Leaf</tissue>
    </source>
</reference>
<keyword evidence="2" id="KW-1185">Reference proteome</keyword>
<organism evidence="1 2">
    <name type="scientific">Gossypium laxum</name>
    <dbReference type="NCBI Taxonomy" id="34288"/>
    <lineage>
        <taxon>Eukaryota</taxon>
        <taxon>Viridiplantae</taxon>
        <taxon>Streptophyta</taxon>
        <taxon>Embryophyta</taxon>
        <taxon>Tracheophyta</taxon>
        <taxon>Spermatophyta</taxon>
        <taxon>Magnoliopsida</taxon>
        <taxon>eudicotyledons</taxon>
        <taxon>Gunneridae</taxon>
        <taxon>Pentapetalae</taxon>
        <taxon>rosids</taxon>
        <taxon>malvids</taxon>
        <taxon>Malvales</taxon>
        <taxon>Malvaceae</taxon>
        <taxon>Malvoideae</taxon>
        <taxon>Gossypium</taxon>
    </lineage>
</organism>
<accession>A0A7J9A3N0</accession>
<protein>
    <submittedName>
        <fullName evidence="1">Uncharacterized protein</fullName>
    </submittedName>
</protein>
<gene>
    <name evidence="1" type="ORF">Golax_006381</name>
</gene>